<keyword evidence="6 8" id="KW-0460">Magnesium</keyword>
<dbReference type="RefSeq" id="WP_201083115.1">
    <property type="nucleotide sequence ID" value="NZ_CP067422.1"/>
</dbReference>
<dbReference type="PANTHER" id="PTHR33653">
    <property type="entry name" value="RIBONUCLEASE VAPC2"/>
    <property type="match status" value="1"/>
</dbReference>
<evidence type="ECO:0000256" key="7">
    <source>
        <dbReference type="ARBA" id="ARBA00038093"/>
    </source>
</evidence>
<keyword evidence="3 8" id="KW-0540">Nuclease</keyword>
<dbReference type="PANTHER" id="PTHR33653:SF1">
    <property type="entry name" value="RIBONUCLEASE VAPC2"/>
    <property type="match status" value="1"/>
</dbReference>
<comment type="similarity">
    <text evidence="7 8">Belongs to the PINc/VapC protein family.</text>
</comment>
<proteinExistence type="inferred from homology"/>
<keyword evidence="2 8" id="KW-1277">Toxin-antitoxin system</keyword>
<dbReference type="Pfam" id="PF01850">
    <property type="entry name" value="PIN"/>
    <property type="match status" value="1"/>
</dbReference>
<comment type="cofactor">
    <cofactor evidence="1 8">
        <name>Mg(2+)</name>
        <dbReference type="ChEBI" id="CHEBI:18420"/>
    </cofactor>
</comment>
<evidence type="ECO:0000256" key="5">
    <source>
        <dbReference type="ARBA" id="ARBA00022801"/>
    </source>
</evidence>
<accession>A0ABX7BHE6</accession>
<dbReference type="InterPro" id="IPR050556">
    <property type="entry name" value="Type_II_TA_system_RNase"/>
</dbReference>
<name>A0ABX7BHE6_9PROT</name>
<feature type="domain" description="PIN" evidence="9">
    <location>
        <begin position="2"/>
        <end position="133"/>
    </location>
</feature>
<dbReference type="CDD" id="cd18746">
    <property type="entry name" value="PIN_VapC4-5_FitB-like"/>
    <property type="match status" value="1"/>
</dbReference>
<keyword evidence="4 8" id="KW-0479">Metal-binding</keyword>
<gene>
    <name evidence="8" type="primary">vapC</name>
    <name evidence="10" type="ORF">IGS68_33320</name>
</gene>
<evidence type="ECO:0000256" key="2">
    <source>
        <dbReference type="ARBA" id="ARBA00022649"/>
    </source>
</evidence>
<feature type="binding site" evidence="8">
    <location>
        <position position="113"/>
    </location>
    <ligand>
        <name>Mg(2+)</name>
        <dbReference type="ChEBI" id="CHEBI:18420"/>
    </ligand>
</feature>
<geneLocation type="plasmid" evidence="10 11">
    <name>pTT6-2</name>
</geneLocation>
<reference evidence="10" key="1">
    <citation type="submission" date="2021-02" db="EMBL/GenBank/DDBJ databases">
        <title>Skermanella TT6 skin isolate.</title>
        <authorList>
            <person name="Lee K."/>
            <person name="Ganzorig M."/>
        </authorList>
    </citation>
    <scope>NUCLEOTIDE SEQUENCE</scope>
    <source>
        <strain evidence="10">TT6</strain>
    </source>
</reference>
<keyword evidence="10" id="KW-0614">Plasmid</keyword>
<feature type="binding site" evidence="8">
    <location>
        <position position="5"/>
    </location>
    <ligand>
        <name>Mg(2+)</name>
        <dbReference type="ChEBI" id="CHEBI:18420"/>
    </ligand>
</feature>
<evidence type="ECO:0000313" key="10">
    <source>
        <dbReference type="EMBL" id="QQP93504.1"/>
    </source>
</evidence>
<dbReference type="EMBL" id="CP067422">
    <property type="protein sequence ID" value="QQP93504.1"/>
    <property type="molecule type" value="Genomic_DNA"/>
</dbReference>
<evidence type="ECO:0000256" key="6">
    <source>
        <dbReference type="ARBA" id="ARBA00022842"/>
    </source>
</evidence>
<comment type="function">
    <text evidence="8">Toxic component of a toxin-antitoxin (TA) system. An RNase.</text>
</comment>
<evidence type="ECO:0000256" key="4">
    <source>
        <dbReference type="ARBA" id="ARBA00022723"/>
    </source>
</evidence>
<keyword evidence="11" id="KW-1185">Reference proteome</keyword>
<evidence type="ECO:0000256" key="8">
    <source>
        <dbReference type="HAMAP-Rule" id="MF_00265"/>
    </source>
</evidence>
<evidence type="ECO:0000256" key="1">
    <source>
        <dbReference type="ARBA" id="ARBA00001946"/>
    </source>
</evidence>
<organism evidence="10 11">
    <name type="scientific">Skermanella cutis</name>
    <dbReference type="NCBI Taxonomy" id="2775420"/>
    <lineage>
        <taxon>Bacteria</taxon>
        <taxon>Pseudomonadati</taxon>
        <taxon>Pseudomonadota</taxon>
        <taxon>Alphaproteobacteria</taxon>
        <taxon>Rhodospirillales</taxon>
        <taxon>Azospirillaceae</taxon>
        <taxon>Skermanella</taxon>
    </lineage>
</organism>
<dbReference type="SUPFAM" id="SSF88723">
    <property type="entry name" value="PIN domain-like"/>
    <property type="match status" value="1"/>
</dbReference>
<dbReference type="HAMAP" id="MF_00265">
    <property type="entry name" value="VapC_Nob1"/>
    <property type="match status" value="1"/>
</dbReference>
<evidence type="ECO:0000259" key="9">
    <source>
        <dbReference type="Pfam" id="PF01850"/>
    </source>
</evidence>
<keyword evidence="5 8" id="KW-0378">Hydrolase</keyword>
<dbReference type="Gene3D" id="3.40.50.1010">
    <property type="entry name" value="5'-nuclease"/>
    <property type="match status" value="1"/>
</dbReference>
<dbReference type="EC" id="3.1.-.-" evidence="8"/>
<protein>
    <recommendedName>
        <fullName evidence="8">Ribonuclease VapC</fullName>
        <shortName evidence="8">RNase VapC</shortName>
        <ecNumber evidence="8">3.1.-.-</ecNumber>
    </recommendedName>
    <alternativeName>
        <fullName evidence="8">Toxin VapC</fullName>
    </alternativeName>
</protein>
<sequence length="152" mass="15798">MYLVDTNVLSAGASASTSLSIGSVSRNDLLAWMDAASDRLFLSVVTVTEIEAGIAKAARQGATRKAADLAEWLDALVHLYGNRILPVDPAIARLAGKLADVAQGGGFAPGTADILIAATGMRHGLVILTRNFRHFGPLGVAAIDPFETLPTS</sequence>
<evidence type="ECO:0000256" key="3">
    <source>
        <dbReference type="ARBA" id="ARBA00022722"/>
    </source>
</evidence>
<dbReference type="InterPro" id="IPR002716">
    <property type="entry name" value="PIN_dom"/>
</dbReference>
<evidence type="ECO:0000313" key="11">
    <source>
        <dbReference type="Proteomes" id="UP000595197"/>
    </source>
</evidence>
<dbReference type="InterPro" id="IPR029060">
    <property type="entry name" value="PIN-like_dom_sf"/>
</dbReference>
<dbReference type="InterPro" id="IPR022907">
    <property type="entry name" value="VapC_family"/>
</dbReference>
<keyword evidence="8" id="KW-0800">Toxin</keyword>
<dbReference type="Proteomes" id="UP000595197">
    <property type="component" value="Plasmid pTT6-2"/>
</dbReference>